<protein>
    <submittedName>
        <fullName evidence="1">Uncharacterized protein</fullName>
    </submittedName>
</protein>
<evidence type="ECO:0000313" key="1">
    <source>
        <dbReference type="EMBL" id="JAH96269.1"/>
    </source>
</evidence>
<accession>A0A0E9X131</accession>
<proteinExistence type="predicted"/>
<dbReference type="EMBL" id="GBXM01012308">
    <property type="protein sequence ID" value="JAH96269.1"/>
    <property type="molecule type" value="Transcribed_RNA"/>
</dbReference>
<organism evidence="1">
    <name type="scientific">Anguilla anguilla</name>
    <name type="common">European freshwater eel</name>
    <name type="synonym">Muraena anguilla</name>
    <dbReference type="NCBI Taxonomy" id="7936"/>
    <lineage>
        <taxon>Eukaryota</taxon>
        <taxon>Metazoa</taxon>
        <taxon>Chordata</taxon>
        <taxon>Craniata</taxon>
        <taxon>Vertebrata</taxon>
        <taxon>Euteleostomi</taxon>
        <taxon>Actinopterygii</taxon>
        <taxon>Neopterygii</taxon>
        <taxon>Teleostei</taxon>
        <taxon>Anguilliformes</taxon>
        <taxon>Anguillidae</taxon>
        <taxon>Anguilla</taxon>
    </lineage>
</organism>
<name>A0A0E9X131_ANGAN</name>
<sequence length="84" mass="10199">MFLKMSVISHYIYRWCSFKCESQKTCAQAKILSAVKKSILEFQQLFYPIMNRKPKKKKKGQLRQYQQVNLTLNDMFKYEMYKSL</sequence>
<dbReference type="AlphaFoldDB" id="A0A0E9X131"/>
<reference evidence="1" key="1">
    <citation type="submission" date="2014-11" db="EMBL/GenBank/DDBJ databases">
        <authorList>
            <person name="Amaro Gonzalez C."/>
        </authorList>
    </citation>
    <scope>NUCLEOTIDE SEQUENCE</scope>
</reference>
<reference evidence="1" key="2">
    <citation type="journal article" date="2015" name="Fish Shellfish Immunol.">
        <title>Early steps in the European eel (Anguilla anguilla)-Vibrio vulnificus interaction in the gills: Role of the RtxA13 toxin.</title>
        <authorList>
            <person name="Callol A."/>
            <person name="Pajuelo D."/>
            <person name="Ebbesson L."/>
            <person name="Teles M."/>
            <person name="MacKenzie S."/>
            <person name="Amaro C."/>
        </authorList>
    </citation>
    <scope>NUCLEOTIDE SEQUENCE</scope>
</reference>